<evidence type="ECO:0000313" key="9">
    <source>
        <dbReference type="Proteomes" id="UP000019275"/>
    </source>
</evidence>
<dbReference type="PROSITE" id="PS51257">
    <property type="entry name" value="PROKAR_LIPOPROTEIN"/>
    <property type="match status" value="1"/>
</dbReference>
<evidence type="ECO:0000256" key="1">
    <source>
        <dbReference type="ARBA" id="ARBA00004370"/>
    </source>
</evidence>
<keyword evidence="2" id="KW-0812">Transmembrane</keyword>
<comment type="subcellular location">
    <subcellularLocation>
        <location evidence="1">Membrane</location>
    </subcellularLocation>
</comment>
<keyword evidence="5" id="KW-0998">Cell outer membrane</keyword>
<feature type="signal peptide" evidence="6">
    <location>
        <begin position="1"/>
        <end position="30"/>
    </location>
</feature>
<feature type="chain" id="PRO_5045040767" evidence="6">
    <location>
        <begin position="31"/>
        <end position="858"/>
    </location>
</feature>
<accession>A0ABN0RKB4</accession>
<comment type="caution">
    <text evidence="8">The sequence shown here is derived from an EMBL/GenBank/DDBJ whole genome shotgun (WGS) entry which is preliminary data.</text>
</comment>
<keyword evidence="9" id="KW-1185">Reference proteome</keyword>
<evidence type="ECO:0000256" key="2">
    <source>
        <dbReference type="ARBA" id="ARBA00022692"/>
    </source>
</evidence>
<name>A0ABN0RKB4_9FLAO</name>
<organism evidence="8 9">
    <name type="scientific">Cellulophaga geojensis KL-A</name>
    <dbReference type="NCBI Taxonomy" id="1328323"/>
    <lineage>
        <taxon>Bacteria</taxon>
        <taxon>Pseudomonadati</taxon>
        <taxon>Bacteroidota</taxon>
        <taxon>Flavobacteriia</taxon>
        <taxon>Flavobacteriales</taxon>
        <taxon>Flavobacteriaceae</taxon>
        <taxon>Cellulophaga</taxon>
    </lineage>
</organism>
<dbReference type="PANTHER" id="PTHR12815">
    <property type="entry name" value="SORTING AND ASSEMBLY MACHINERY SAMM50 PROTEIN FAMILY MEMBER"/>
    <property type="match status" value="1"/>
</dbReference>
<evidence type="ECO:0000259" key="7">
    <source>
        <dbReference type="Pfam" id="PF01103"/>
    </source>
</evidence>
<keyword evidence="3 6" id="KW-0732">Signal</keyword>
<evidence type="ECO:0000256" key="3">
    <source>
        <dbReference type="ARBA" id="ARBA00022729"/>
    </source>
</evidence>
<keyword evidence="4" id="KW-0472">Membrane</keyword>
<evidence type="ECO:0000256" key="5">
    <source>
        <dbReference type="ARBA" id="ARBA00023237"/>
    </source>
</evidence>
<evidence type="ECO:0000313" key="8">
    <source>
        <dbReference type="EMBL" id="EWH11804.1"/>
    </source>
</evidence>
<dbReference type="Proteomes" id="UP000019275">
    <property type="component" value="Unassembled WGS sequence"/>
</dbReference>
<evidence type="ECO:0000256" key="6">
    <source>
        <dbReference type="SAM" id="SignalP"/>
    </source>
</evidence>
<reference evidence="8 9" key="1">
    <citation type="journal article" date="2014" name="Genome Announc.">
        <title>Draft Genome Sequence of the Carrageenan-Degrading Bacterium Cellulophaga sp. Strain KL-A, Isolated from Decaying Marine Algae.</title>
        <authorList>
            <person name="Shan D."/>
            <person name="Ying J."/>
            <person name="Li X."/>
            <person name="Gao Z."/>
            <person name="Wei G."/>
            <person name="Shao Z."/>
        </authorList>
    </citation>
    <scope>NUCLEOTIDE SEQUENCE [LARGE SCALE GENOMIC DNA]</scope>
    <source>
        <strain evidence="8 9">KL-A</strain>
    </source>
</reference>
<dbReference type="EMBL" id="ARZX01000025">
    <property type="protein sequence ID" value="EWH11804.1"/>
    <property type="molecule type" value="Genomic_DNA"/>
</dbReference>
<dbReference type="Pfam" id="PF01103">
    <property type="entry name" value="Omp85"/>
    <property type="match status" value="1"/>
</dbReference>
<feature type="domain" description="Bacterial surface antigen (D15)" evidence="7">
    <location>
        <begin position="487"/>
        <end position="832"/>
    </location>
</feature>
<protein>
    <submittedName>
        <fullName evidence="8">Surface antigen (D15)</fullName>
    </submittedName>
</protein>
<dbReference type="Gene3D" id="2.40.160.50">
    <property type="entry name" value="membrane protein fhac: a member of the omp85/tpsb transporter family"/>
    <property type="match status" value="1"/>
</dbReference>
<proteinExistence type="predicted"/>
<sequence>MKMCLRNTKHFAKISLLLLVIAITSCNALKKVEEDELLLTKNTITADGKKIKNEEAYSLISQKPNSNLLGYPLRLNLYNLAKDNPDSLYQVWLHKKPKRVARLNKLLSKKQVDGLGESFIVKGASQWLKNIGESPAIIDTTKTSKSAKLLKSYYDSKGYFDTKSFYQIDSSNRKQRAQINYKLELGDPYIIDSITKNITSKTLDSIYKLNAENSFLKEKEQYNSSNFYKERERLTNLFRNSGIFNFQESSIEYFIPSDSTKKPISKKMEVELQISNLKQRGQNKLTAYKIFKFDTINIYTDYFFGDDVSKMKSITYDNYTLFYKDKLKYKPKAITNAIFIKKDSVYKEINKSRTYKQISNLNTFKYPNITFDTLSNRLKTNIYLSPLKKYTLETNIEGTHSNIQRLGAALSTSLNIKNVFGGAETLSISARGSVGVLSEVNNPNENSVSEIGADVNLTVPRIWMPFKTKKIIPPYMLPQTRMVIGTNFQKNIGLDKQNFNTILGYNWSPTQFKKNSLELINIQFIRNLNPNRFYNVYQSTYKRLDDVADDYQDDPALSEFFETSENDSDPKLIIPTGTSGFIDQVLNQGLIPTTSDNYKEVRSIDEREKRLTENNLIFSTSFSYSKDSRKGVNDNDFHQFKIKVESAGNLLSLISGITKFNENEDGHKEIFGVPFSQYIKTDFDYIKHWSFPSQNVLAFRGFLGLAVPYGNSNSVPFAKSYFAGGSNDNRAWNAYSLGPGSTQSLNDFNEANLKIAANLEFRFPIAGSIKGALFADAGNIWNVFDNEENEDAIFKDFNSLEEIALGTGFGLRYDFSYFVLRLDTGFKTYNPELEASKRWFNDYNFSNATINIGVNYPF</sequence>
<dbReference type="InterPro" id="IPR039910">
    <property type="entry name" value="D15-like"/>
</dbReference>
<dbReference type="RefSeq" id="WP_034646769.1">
    <property type="nucleotide sequence ID" value="NZ_ARZX01000025.1"/>
</dbReference>
<dbReference type="InterPro" id="IPR000184">
    <property type="entry name" value="Bac_surfAg_D15"/>
</dbReference>
<gene>
    <name evidence="8" type="ORF">KLA_15265</name>
</gene>
<evidence type="ECO:0000256" key="4">
    <source>
        <dbReference type="ARBA" id="ARBA00023136"/>
    </source>
</evidence>
<dbReference type="PANTHER" id="PTHR12815:SF47">
    <property type="entry name" value="TRANSLOCATION AND ASSEMBLY MODULE SUBUNIT TAMA"/>
    <property type="match status" value="1"/>
</dbReference>